<keyword evidence="7" id="KW-0472">Membrane</keyword>
<dbReference type="Pfam" id="PF04124">
    <property type="entry name" value="Dor1"/>
    <property type="match status" value="1"/>
</dbReference>
<evidence type="ECO:0000256" key="5">
    <source>
        <dbReference type="ARBA" id="ARBA00022927"/>
    </source>
</evidence>
<dbReference type="InterPro" id="IPR016159">
    <property type="entry name" value="Cullin_repeat-like_dom_sf"/>
</dbReference>
<keyword evidence="4" id="KW-0813">Transport</keyword>
<comment type="caution">
    <text evidence="9">The sequence shown here is derived from an EMBL/GenBank/DDBJ whole genome shotgun (WGS) entry which is preliminary data.</text>
</comment>
<keyword evidence="5" id="KW-0653">Protein transport</keyword>
<dbReference type="Proteomes" id="UP000703269">
    <property type="component" value="Unassembled WGS sequence"/>
</dbReference>
<evidence type="ECO:0000256" key="7">
    <source>
        <dbReference type="ARBA" id="ARBA00023136"/>
    </source>
</evidence>
<evidence type="ECO:0000313" key="9">
    <source>
        <dbReference type="EMBL" id="GJF00203.1"/>
    </source>
</evidence>
<accession>A0A9P3GQY0</accession>
<dbReference type="InterPro" id="IPR007255">
    <property type="entry name" value="COG8"/>
</dbReference>
<evidence type="ECO:0000256" key="3">
    <source>
        <dbReference type="ARBA" id="ARBA00020983"/>
    </source>
</evidence>
<dbReference type="SUPFAM" id="SSF74788">
    <property type="entry name" value="Cullin repeat-like"/>
    <property type="match status" value="1"/>
</dbReference>
<sequence length="590" mass="63753">MESTATFDSNVLAMKDDVALELPSLPELLESSSSYPVPPSTFAQPEFSAYLSQLTDLPLAELAVEPTTLSSSAAQLTNALTTLCHTSYPTFLSLHATTSTLSSSLTSLSSSLDGLLSALPALEDSARSFAQETREIQKERRKASLVLEQHDKLHDVLSLPMLLDSCVRNHNYNEALLLANHASSLAQRFPANPLIQSVKGECDARVQAMLAQLLSMLREQAKLPALFRAVNFLRKMDVLDEQELALAFLTGRVAYLAGALHAVDVERQALAGDRDRDKETYARFLKRHVDVWREGVYDVVTQYTTIFLERAPAPGAPAAPPPAQLQMLLRMFTTEQLQALLKLLRATLPHIPDPALLNSLLTQLTYCANSFARVGLDFKPLLAPIFVDAVRTAVTQELGDAAAAWSAKFVALKDRIGPAATPKRPAQLLVAASAASAPPLPTPAQLDSLRSGPPHVPPQILASYPLLAIYTNALLSALNGLRLLAPVELYRDLLVALDGTLATGAAALLGYARDKPWLGGKPPASEAQAEEDAKVLRAVGTVYFDVFAPFVVRALSEGVYGRPVGSVVGEKVADVRKEWDELFPAEAQES</sequence>
<dbReference type="GO" id="GO:0006891">
    <property type="term" value="P:intra-Golgi vesicle-mediated transport"/>
    <property type="evidence" value="ECO:0007669"/>
    <property type="project" value="TreeGrafter"/>
</dbReference>
<dbReference type="GO" id="GO:0000139">
    <property type="term" value="C:Golgi membrane"/>
    <property type="evidence" value="ECO:0007669"/>
    <property type="project" value="UniProtKB-SubCell"/>
</dbReference>
<dbReference type="PANTHER" id="PTHR21311">
    <property type="entry name" value="CONSERVED OLIGOMERIC GOLGI COMPLEX COMPONENT 8"/>
    <property type="match status" value="1"/>
</dbReference>
<keyword evidence="10" id="KW-1185">Reference proteome</keyword>
<evidence type="ECO:0000256" key="1">
    <source>
        <dbReference type="ARBA" id="ARBA00004395"/>
    </source>
</evidence>
<dbReference type="AlphaFoldDB" id="A0A9P3GQY0"/>
<dbReference type="OrthoDB" id="1661054at2759"/>
<organism evidence="9 10">
    <name type="scientific">Phanerochaete sordida</name>
    <dbReference type="NCBI Taxonomy" id="48140"/>
    <lineage>
        <taxon>Eukaryota</taxon>
        <taxon>Fungi</taxon>
        <taxon>Dikarya</taxon>
        <taxon>Basidiomycota</taxon>
        <taxon>Agaricomycotina</taxon>
        <taxon>Agaricomycetes</taxon>
        <taxon>Polyporales</taxon>
        <taxon>Phanerochaetaceae</taxon>
        <taxon>Phanerochaete</taxon>
    </lineage>
</organism>
<dbReference type="EMBL" id="BPQB01000139">
    <property type="protein sequence ID" value="GJF00203.1"/>
    <property type="molecule type" value="Genomic_DNA"/>
</dbReference>
<gene>
    <name evidence="9" type="ORF">PsYK624_164830</name>
</gene>
<keyword evidence="6" id="KW-0333">Golgi apparatus</keyword>
<evidence type="ECO:0000313" key="10">
    <source>
        <dbReference type="Proteomes" id="UP000703269"/>
    </source>
</evidence>
<dbReference type="GO" id="GO:0017119">
    <property type="term" value="C:Golgi transport complex"/>
    <property type="evidence" value="ECO:0007669"/>
    <property type="project" value="InterPro"/>
</dbReference>
<evidence type="ECO:0000256" key="8">
    <source>
        <dbReference type="ARBA" id="ARBA00031347"/>
    </source>
</evidence>
<reference evidence="9 10" key="1">
    <citation type="submission" date="2021-08" db="EMBL/GenBank/DDBJ databases">
        <title>Draft Genome Sequence of Phanerochaete sordida strain YK-624.</title>
        <authorList>
            <person name="Mori T."/>
            <person name="Dohra H."/>
            <person name="Suzuki T."/>
            <person name="Kawagishi H."/>
            <person name="Hirai H."/>
        </authorList>
    </citation>
    <scope>NUCLEOTIDE SEQUENCE [LARGE SCALE GENOMIC DNA]</scope>
    <source>
        <strain evidence="9 10">YK-624</strain>
    </source>
</reference>
<comment type="subcellular location">
    <subcellularLocation>
        <location evidence="1">Golgi apparatus membrane</location>
        <topology evidence="1">Peripheral membrane protein</topology>
    </subcellularLocation>
</comment>
<evidence type="ECO:0000256" key="2">
    <source>
        <dbReference type="ARBA" id="ARBA00006419"/>
    </source>
</evidence>
<protein>
    <recommendedName>
        <fullName evidence="3">Conserved oligomeric Golgi complex subunit 8</fullName>
    </recommendedName>
    <alternativeName>
        <fullName evidence="8">Component of oligomeric Golgi complex 8</fullName>
    </alternativeName>
</protein>
<dbReference type="GO" id="GO:0015031">
    <property type="term" value="P:protein transport"/>
    <property type="evidence" value="ECO:0007669"/>
    <property type="project" value="UniProtKB-KW"/>
</dbReference>
<comment type="similarity">
    <text evidence="2">Belongs to the COG8 family.</text>
</comment>
<evidence type="ECO:0000256" key="4">
    <source>
        <dbReference type="ARBA" id="ARBA00022448"/>
    </source>
</evidence>
<name>A0A9P3GQY0_9APHY</name>
<proteinExistence type="inferred from homology"/>
<dbReference type="PANTHER" id="PTHR21311:SF0">
    <property type="entry name" value="CONSERVED OLIGOMERIC GOLGI COMPLEX SUBUNIT 8"/>
    <property type="match status" value="1"/>
</dbReference>
<evidence type="ECO:0000256" key="6">
    <source>
        <dbReference type="ARBA" id="ARBA00023034"/>
    </source>
</evidence>